<dbReference type="PANTHER" id="PTHR42709">
    <property type="entry name" value="ALKALINE PHOSPHATASE LIKE PROTEIN"/>
    <property type="match status" value="1"/>
</dbReference>
<keyword evidence="4" id="KW-1185">Reference proteome</keyword>
<gene>
    <name evidence="3" type="ORF">DDE20_15720</name>
</gene>
<protein>
    <recommendedName>
        <fullName evidence="2">VTT domain-containing protein</fullName>
    </recommendedName>
</protein>
<dbReference type="Proteomes" id="UP000245911">
    <property type="component" value="Unassembled WGS sequence"/>
</dbReference>
<keyword evidence="1" id="KW-0472">Membrane</keyword>
<feature type="transmembrane region" description="Helical" evidence="1">
    <location>
        <begin position="39"/>
        <end position="59"/>
    </location>
</feature>
<dbReference type="OrthoDB" id="9814483at2"/>
<accession>A0A2T8HQR6</accession>
<evidence type="ECO:0000313" key="3">
    <source>
        <dbReference type="EMBL" id="PVH27753.1"/>
    </source>
</evidence>
<evidence type="ECO:0000259" key="2">
    <source>
        <dbReference type="Pfam" id="PF09335"/>
    </source>
</evidence>
<name>A0A2T8HQR6_9RHOB</name>
<feature type="domain" description="VTT" evidence="2">
    <location>
        <begin position="27"/>
        <end position="137"/>
    </location>
</feature>
<dbReference type="EMBL" id="QDKM01000009">
    <property type="protein sequence ID" value="PVH27753.1"/>
    <property type="molecule type" value="Genomic_DNA"/>
</dbReference>
<dbReference type="InterPro" id="IPR032816">
    <property type="entry name" value="VTT_dom"/>
</dbReference>
<keyword evidence="1" id="KW-1133">Transmembrane helix</keyword>
<reference evidence="3 4" key="1">
    <citation type="submission" date="2018-04" db="EMBL/GenBank/DDBJ databases">
        <title>Pararhodobacter oceanense sp. nov., isolated from marine intertidal sediment.</title>
        <authorList>
            <person name="Wang X.-L."/>
            <person name="Du Z.-J."/>
        </authorList>
    </citation>
    <scope>NUCLEOTIDE SEQUENCE [LARGE SCALE GENOMIC DNA]</scope>
    <source>
        <strain evidence="3 4">AM505</strain>
    </source>
</reference>
<evidence type="ECO:0000313" key="4">
    <source>
        <dbReference type="Proteomes" id="UP000245911"/>
    </source>
</evidence>
<dbReference type="InterPro" id="IPR051311">
    <property type="entry name" value="DedA_domain"/>
</dbReference>
<sequence length="143" mass="15818">MIAGLVGLFGAAFLAATLIPFNSEVIFVGLQLGGVAPLWLMVAVASVANTLGAFLNYWIGLRLEDRGAHRWMRIPDAQFDRAHHWWERWGIWTLLLSWLPVVELTTVLAGAMRTPLWQFTLLVTLAKTGRYIGLALITAGLFG</sequence>
<feature type="transmembrane region" description="Helical" evidence="1">
    <location>
        <begin position="89"/>
        <end position="111"/>
    </location>
</feature>
<dbReference type="AlphaFoldDB" id="A0A2T8HQR6"/>
<dbReference type="Pfam" id="PF09335">
    <property type="entry name" value="VTT_dom"/>
    <property type="match status" value="1"/>
</dbReference>
<evidence type="ECO:0000256" key="1">
    <source>
        <dbReference type="SAM" id="Phobius"/>
    </source>
</evidence>
<proteinExistence type="predicted"/>
<keyword evidence="1" id="KW-0812">Transmembrane</keyword>
<dbReference type="PANTHER" id="PTHR42709:SF4">
    <property type="entry name" value="INNER MEMBRANE PROTEIN YQAA"/>
    <property type="match status" value="1"/>
</dbReference>
<dbReference type="RefSeq" id="WP_116559481.1">
    <property type="nucleotide sequence ID" value="NZ_QDKM01000009.1"/>
</dbReference>
<comment type="caution">
    <text evidence="3">The sequence shown here is derived from an EMBL/GenBank/DDBJ whole genome shotgun (WGS) entry which is preliminary data.</text>
</comment>
<organism evidence="3 4">
    <name type="scientific">Pararhodobacter oceanensis</name>
    <dbReference type="NCBI Taxonomy" id="2172121"/>
    <lineage>
        <taxon>Bacteria</taxon>
        <taxon>Pseudomonadati</taxon>
        <taxon>Pseudomonadota</taxon>
        <taxon>Alphaproteobacteria</taxon>
        <taxon>Rhodobacterales</taxon>
        <taxon>Paracoccaceae</taxon>
        <taxon>Pararhodobacter</taxon>
    </lineage>
</organism>